<evidence type="ECO:0008006" key="2">
    <source>
        <dbReference type="Google" id="ProtNLM"/>
    </source>
</evidence>
<name>A0A7S1ER26_9RHOD</name>
<dbReference type="InterPro" id="IPR002885">
    <property type="entry name" value="PPR_rpt"/>
</dbReference>
<protein>
    <recommendedName>
        <fullName evidence="2">Pentacotripeptide-repeat region of PRORP domain-containing protein</fullName>
    </recommendedName>
</protein>
<accession>A0A7S1ER26</accession>
<evidence type="ECO:0000313" key="1">
    <source>
        <dbReference type="EMBL" id="CAD8818606.1"/>
    </source>
</evidence>
<reference evidence="1" key="1">
    <citation type="submission" date="2021-01" db="EMBL/GenBank/DDBJ databases">
        <authorList>
            <person name="Corre E."/>
            <person name="Pelletier E."/>
            <person name="Niang G."/>
            <person name="Scheremetjew M."/>
            <person name="Finn R."/>
            <person name="Kale V."/>
            <person name="Holt S."/>
            <person name="Cochrane G."/>
            <person name="Meng A."/>
            <person name="Brown T."/>
            <person name="Cohen L."/>
        </authorList>
    </citation>
    <scope>NUCLEOTIDE SEQUENCE</scope>
    <source>
        <strain evidence="1">CCMP3278</strain>
    </source>
</reference>
<dbReference type="EMBL" id="HBFP01004223">
    <property type="protein sequence ID" value="CAD8818606.1"/>
    <property type="molecule type" value="Transcribed_RNA"/>
</dbReference>
<gene>
    <name evidence="1" type="ORF">TOLI1172_LOCUS2995</name>
</gene>
<dbReference type="Gene3D" id="1.25.40.10">
    <property type="entry name" value="Tetratricopeptide repeat domain"/>
    <property type="match status" value="1"/>
</dbReference>
<organism evidence="1">
    <name type="scientific">Timspurckia oligopyrenoides</name>
    <dbReference type="NCBI Taxonomy" id="708627"/>
    <lineage>
        <taxon>Eukaryota</taxon>
        <taxon>Rhodophyta</taxon>
        <taxon>Bangiophyceae</taxon>
        <taxon>Porphyridiales</taxon>
        <taxon>Porphyridiaceae</taxon>
        <taxon>Timspurckia</taxon>
    </lineage>
</organism>
<dbReference type="AlphaFoldDB" id="A0A7S1ER26"/>
<proteinExistence type="predicted"/>
<dbReference type="InterPro" id="IPR011990">
    <property type="entry name" value="TPR-like_helical_dom_sf"/>
</dbReference>
<dbReference type="Pfam" id="PF13812">
    <property type="entry name" value="PPR_3"/>
    <property type="match status" value="1"/>
</dbReference>
<sequence length="171" mass="19160">MENNQQFGFVSCGGLHSSVNQRSGVFGNALNKHPVCVRVGVRSRISLIQCGNNVTMNARVESAWIKFAEKMKETNEVPDVDEWNKLIQLASDENDFARGVWFIKTMKDTGVTPSPRTYEVLLESCIRTKNNQGAFHLVELMYDDKIPLGDMPLPEGMEATLRAILPPEAFN</sequence>